<dbReference type="InterPro" id="IPR051181">
    <property type="entry name" value="CAF1_poly(A)_ribonucleases"/>
</dbReference>
<keyword evidence="5" id="KW-1185">Reference proteome</keyword>
<feature type="compositionally biased region" description="Basic and acidic residues" evidence="3">
    <location>
        <begin position="642"/>
        <end position="656"/>
    </location>
</feature>
<dbReference type="FunFam" id="3.30.420.10:FF:000302">
    <property type="entry name" value="Poly(A)-specific ribonuclease PARN"/>
    <property type="match status" value="1"/>
</dbReference>
<evidence type="ECO:0000313" key="4">
    <source>
        <dbReference type="EMBL" id="KAL1221459.1"/>
    </source>
</evidence>
<feature type="region of interest" description="Disordered" evidence="3">
    <location>
        <begin position="638"/>
        <end position="657"/>
    </location>
</feature>
<gene>
    <name evidence="4" type="ORF">V5N11_035595</name>
</gene>
<accession>A0ABD1BW57</accession>
<dbReference type="Gene3D" id="3.30.420.10">
    <property type="entry name" value="Ribonuclease H-like superfamily/Ribonuclease H"/>
    <property type="match status" value="2"/>
</dbReference>
<comment type="cofactor">
    <cofactor evidence="1">
        <name>a divalent metal cation</name>
        <dbReference type="ChEBI" id="CHEBI:60240"/>
    </cofactor>
</comment>
<organism evidence="4 5">
    <name type="scientific">Cardamine amara subsp. amara</name>
    <dbReference type="NCBI Taxonomy" id="228776"/>
    <lineage>
        <taxon>Eukaryota</taxon>
        <taxon>Viridiplantae</taxon>
        <taxon>Streptophyta</taxon>
        <taxon>Embryophyta</taxon>
        <taxon>Tracheophyta</taxon>
        <taxon>Spermatophyta</taxon>
        <taxon>Magnoliopsida</taxon>
        <taxon>eudicotyledons</taxon>
        <taxon>Gunneridae</taxon>
        <taxon>Pentapetalae</taxon>
        <taxon>rosids</taxon>
        <taxon>malvids</taxon>
        <taxon>Brassicales</taxon>
        <taxon>Brassicaceae</taxon>
        <taxon>Cardamineae</taxon>
        <taxon>Cardamine</taxon>
    </lineage>
</organism>
<evidence type="ECO:0000256" key="2">
    <source>
        <dbReference type="ARBA" id="ARBA00008372"/>
    </source>
</evidence>
<dbReference type="InterPro" id="IPR012337">
    <property type="entry name" value="RNaseH-like_sf"/>
</dbReference>
<proteinExistence type="inferred from homology"/>
<dbReference type="SUPFAM" id="SSF53098">
    <property type="entry name" value="Ribonuclease H-like"/>
    <property type="match status" value="1"/>
</dbReference>
<dbReference type="EMBL" id="JBANAX010000127">
    <property type="protein sequence ID" value="KAL1221459.1"/>
    <property type="molecule type" value="Genomic_DNA"/>
</dbReference>
<sequence length="681" mass="77445">MRRHKQWPLRPLAYSFCSSSAETVTNSTVAFPLKHVTKSNFETTLNDLRSLVKAADFVAIDLEMTGVTSAPWRDSLEFDRYDVRYLKVKDSAEKFAVVQFGVCPFRWDSHTQSFVSHPHNFFVFPRQELTFDPPAHEFLCQTTSIDFLAKYQFDFNTCIHEGISYLSRRQEEDASKRLEMLYGEEGIDSTVETEDLKLVRLSDVLFAERMKKMINEWRSGLLHSGNASSESPRISNGSTQSTETVFYHMRPALSLKGFTSHQLRVIKLVVGKHFGDLVYIHSNDKNSYSQDFVVYTDSEYDKENLMKEAKDERKRVGERKIQYAIGFRQVIDLLSSEKKLIVGHNCFLDIAHVYSKFLGPLPSTAEKFVASINNHFPYIVDTKILLNVNPVLHQRMKKSSTSLSSAFSLLCPQIEFSSRSSVSFPQQHVKIEVEVDNVRSSNWNAGGKHEAGYDAFMTGCIFAQACNHLGFDFKQHSQSDHLAQNEKLDKYINRLYLSWTRGDIINLRTGHSNADNWRVSKFKYGNIVLIWNFPRKLKAREIKECICKAFGSASVTSVYHVDDSAVFVMFKNSELVWDFLTLKQQLESSDGPVSVLHPLSKILEGGNTGAADYEAYKEICSSHISKIVFSDQAETVGVKSRTRPDPQGETERKEENTVVVTPTASDLIDTFLANRVEAKAG</sequence>
<dbReference type="InterPro" id="IPR036397">
    <property type="entry name" value="RNaseH_sf"/>
</dbReference>
<dbReference type="PANTHER" id="PTHR15092">
    <property type="entry name" value="POLY A -SPECIFIC RIBONUCLEASE/TARGET OF EGR1, MEMBER 1"/>
    <property type="match status" value="1"/>
</dbReference>
<dbReference type="PANTHER" id="PTHR15092:SF22">
    <property type="entry name" value="POLY(A)-SPECIFIC RIBONUCLEASE PNLDC1"/>
    <property type="match status" value="1"/>
</dbReference>
<dbReference type="Pfam" id="PF04857">
    <property type="entry name" value="CAF1"/>
    <property type="match status" value="1"/>
</dbReference>
<comment type="similarity">
    <text evidence="2">Belongs to the CAF1 family.</text>
</comment>
<reference evidence="4 5" key="1">
    <citation type="submission" date="2024-04" db="EMBL/GenBank/DDBJ databases">
        <title>Genome assembly C_amara_ONT_v2.</title>
        <authorList>
            <person name="Yant L."/>
            <person name="Moore C."/>
            <person name="Slenker M."/>
        </authorList>
    </citation>
    <scope>NUCLEOTIDE SEQUENCE [LARGE SCALE GENOMIC DNA]</scope>
    <source>
        <tissue evidence="4">Leaf</tissue>
    </source>
</reference>
<dbReference type="Proteomes" id="UP001558713">
    <property type="component" value="Unassembled WGS sequence"/>
</dbReference>
<evidence type="ECO:0000256" key="3">
    <source>
        <dbReference type="SAM" id="MobiDB-lite"/>
    </source>
</evidence>
<comment type="caution">
    <text evidence="4">The sequence shown here is derived from an EMBL/GenBank/DDBJ whole genome shotgun (WGS) entry which is preliminary data.</text>
</comment>
<dbReference type="InterPro" id="IPR006941">
    <property type="entry name" value="RNase_CAF1"/>
</dbReference>
<evidence type="ECO:0000256" key="1">
    <source>
        <dbReference type="ARBA" id="ARBA00001968"/>
    </source>
</evidence>
<name>A0ABD1BW57_CARAN</name>
<dbReference type="AlphaFoldDB" id="A0ABD1BW57"/>
<protein>
    <submittedName>
        <fullName evidence="4">Poly(A)-specific ribonuclease PARN</fullName>
    </submittedName>
</protein>
<evidence type="ECO:0000313" key="5">
    <source>
        <dbReference type="Proteomes" id="UP001558713"/>
    </source>
</evidence>